<feature type="region of interest" description="Disordered" evidence="1">
    <location>
        <begin position="34"/>
        <end position="69"/>
    </location>
</feature>
<evidence type="ECO:0000313" key="3">
    <source>
        <dbReference type="Proteomes" id="UP000435112"/>
    </source>
</evidence>
<dbReference type="AlphaFoldDB" id="A0A6A3KDZ5"/>
<name>A0A6A3KDZ5_9STRA</name>
<comment type="caution">
    <text evidence="2">The sequence shown here is derived from an EMBL/GenBank/DDBJ whole genome shotgun (WGS) entry which is preliminary data.</text>
</comment>
<reference evidence="2 3" key="1">
    <citation type="submission" date="2018-09" db="EMBL/GenBank/DDBJ databases">
        <title>Genomic investigation of the strawberry pathogen Phytophthora fragariae indicates pathogenicity is determined by transcriptional variation in three key races.</title>
        <authorList>
            <person name="Adams T.M."/>
            <person name="Armitage A.D."/>
            <person name="Sobczyk M.K."/>
            <person name="Bates H.J."/>
            <person name="Dunwell J.M."/>
            <person name="Nellist C.F."/>
            <person name="Harrison R.J."/>
        </authorList>
    </citation>
    <scope>NUCLEOTIDE SEQUENCE [LARGE SCALE GENOMIC DNA]</scope>
    <source>
        <strain evidence="2 3">SCRP324</strain>
    </source>
</reference>
<dbReference type="SUPFAM" id="SSF57997">
    <property type="entry name" value="Tropomyosin"/>
    <property type="match status" value="1"/>
</dbReference>
<accession>A0A6A3KDZ5</accession>
<dbReference type="Proteomes" id="UP000435112">
    <property type="component" value="Unassembled WGS sequence"/>
</dbReference>
<evidence type="ECO:0000256" key="1">
    <source>
        <dbReference type="SAM" id="MobiDB-lite"/>
    </source>
</evidence>
<protein>
    <submittedName>
        <fullName evidence="2">Uncharacterized protein</fullName>
    </submittedName>
</protein>
<evidence type="ECO:0000313" key="2">
    <source>
        <dbReference type="EMBL" id="KAE9005541.1"/>
    </source>
</evidence>
<proteinExistence type="predicted"/>
<organism evidence="2 3">
    <name type="scientific">Phytophthora rubi</name>
    <dbReference type="NCBI Taxonomy" id="129364"/>
    <lineage>
        <taxon>Eukaryota</taxon>
        <taxon>Sar</taxon>
        <taxon>Stramenopiles</taxon>
        <taxon>Oomycota</taxon>
        <taxon>Peronosporomycetes</taxon>
        <taxon>Peronosporales</taxon>
        <taxon>Peronosporaceae</taxon>
        <taxon>Phytophthora</taxon>
    </lineage>
</organism>
<sequence>MIWIAQRECRARAAPQETSLARATEALQQAESRVAELEASASEAVPTPNRLTQERDDAQAAAAHAGDQMGAMKEDLQAFQRLYHESSADLNRLWAVHVASTDDLIQTVRDRDTARADVDRLRGDLSDLRTF</sequence>
<dbReference type="EMBL" id="QXFU01001298">
    <property type="protein sequence ID" value="KAE9005541.1"/>
    <property type="molecule type" value="Genomic_DNA"/>
</dbReference>
<feature type="compositionally biased region" description="Low complexity" evidence="1">
    <location>
        <begin position="59"/>
        <end position="69"/>
    </location>
</feature>
<gene>
    <name evidence="2" type="ORF">PR002_g16731</name>
</gene>